<dbReference type="InterPro" id="IPR016192">
    <property type="entry name" value="APOBEC/CMP_deaminase_Zn-bd"/>
</dbReference>
<accession>A0A8H3LYF2</accession>
<evidence type="ECO:0000256" key="1">
    <source>
        <dbReference type="ARBA" id="ARBA00001947"/>
    </source>
</evidence>
<keyword evidence="7" id="KW-0862">Zinc</keyword>
<evidence type="ECO:0000256" key="8">
    <source>
        <dbReference type="ARBA" id="ARBA00048045"/>
    </source>
</evidence>
<protein>
    <recommendedName>
        <fullName evidence="3">tRNA(adenine(34)) deaminase</fullName>
        <ecNumber evidence="3">3.5.4.33</ecNumber>
    </recommendedName>
</protein>
<dbReference type="PANTHER" id="PTHR11079">
    <property type="entry name" value="CYTOSINE DEAMINASE FAMILY MEMBER"/>
    <property type="match status" value="1"/>
</dbReference>
<gene>
    <name evidence="10" type="ORF">RCL2_002135600</name>
</gene>
<organism evidence="10 11">
    <name type="scientific">Rhizophagus clarus</name>
    <dbReference type="NCBI Taxonomy" id="94130"/>
    <lineage>
        <taxon>Eukaryota</taxon>
        <taxon>Fungi</taxon>
        <taxon>Fungi incertae sedis</taxon>
        <taxon>Mucoromycota</taxon>
        <taxon>Glomeromycotina</taxon>
        <taxon>Glomeromycetes</taxon>
        <taxon>Glomerales</taxon>
        <taxon>Glomeraceae</taxon>
        <taxon>Rhizophagus</taxon>
    </lineage>
</organism>
<keyword evidence="5" id="KW-0479">Metal-binding</keyword>
<dbReference type="GO" id="GO:0008270">
    <property type="term" value="F:zinc ion binding"/>
    <property type="evidence" value="ECO:0007669"/>
    <property type="project" value="InterPro"/>
</dbReference>
<dbReference type="SUPFAM" id="SSF53927">
    <property type="entry name" value="Cytidine deaminase-like"/>
    <property type="match status" value="1"/>
</dbReference>
<name>A0A8H3LYF2_9GLOM</name>
<dbReference type="GO" id="GO:0052717">
    <property type="term" value="F:tRNA-specific adenosine-34 deaminase activity"/>
    <property type="evidence" value="ECO:0007669"/>
    <property type="project" value="UniProtKB-EC"/>
</dbReference>
<comment type="caution">
    <text evidence="10">The sequence shown here is derived from an EMBL/GenBank/DDBJ whole genome shotgun (WGS) entry which is preliminary data.</text>
</comment>
<dbReference type="EC" id="3.5.4.33" evidence="3"/>
<dbReference type="InterPro" id="IPR002125">
    <property type="entry name" value="CMP_dCMP_dom"/>
</dbReference>
<keyword evidence="4" id="KW-0819">tRNA processing</keyword>
<evidence type="ECO:0000256" key="4">
    <source>
        <dbReference type="ARBA" id="ARBA00022694"/>
    </source>
</evidence>
<keyword evidence="6" id="KW-0378">Hydrolase</keyword>
<dbReference type="GO" id="GO:0002100">
    <property type="term" value="P:tRNA wobble adenosine to inosine editing"/>
    <property type="evidence" value="ECO:0007669"/>
    <property type="project" value="TreeGrafter"/>
</dbReference>
<dbReference type="Pfam" id="PF00383">
    <property type="entry name" value="dCMP_cyt_deam_1"/>
    <property type="match status" value="1"/>
</dbReference>
<comment type="similarity">
    <text evidence="2">Belongs to the cytidine and deoxycytidylate deaminase family. ADAT2 subfamily.</text>
</comment>
<evidence type="ECO:0000256" key="3">
    <source>
        <dbReference type="ARBA" id="ARBA00012740"/>
    </source>
</evidence>
<dbReference type="PROSITE" id="PS00903">
    <property type="entry name" value="CYT_DCMP_DEAMINASES_1"/>
    <property type="match status" value="1"/>
</dbReference>
<evidence type="ECO:0000259" key="9">
    <source>
        <dbReference type="PROSITE" id="PS51747"/>
    </source>
</evidence>
<dbReference type="PANTHER" id="PTHR11079:SF149">
    <property type="entry name" value="TRNA-SPECIFIC ADENOSINE DEAMINASE 2"/>
    <property type="match status" value="1"/>
</dbReference>
<evidence type="ECO:0000256" key="2">
    <source>
        <dbReference type="ARBA" id="ARBA00010669"/>
    </source>
</evidence>
<evidence type="ECO:0000256" key="5">
    <source>
        <dbReference type="ARBA" id="ARBA00022723"/>
    </source>
</evidence>
<proteinExistence type="inferred from homology"/>
<evidence type="ECO:0000313" key="10">
    <source>
        <dbReference type="EMBL" id="GES94631.1"/>
    </source>
</evidence>
<dbReference type="GO" id="GO:0052718">
    <property type="term" value="C:tRNA-specific adenosine-34 deaminase complex"/>
    <property type="evidence" value="ECO:0007669"/>
    <property type="project" value="UniProtKB-ARBA"/>
</dbReference>
<comment type="catalytic activity">
    <reaction evidence="8">
        <text>adenosine(34) in tRNA + H2O + H(+) = inosine(34) in tRNA + NH4(+)</text>
        <dbReference type="Rhea" id="RHEA:43168"/>
        <dbReference type="Rhea" id="RHEA-COMP:10373"/>
        <dbReference type="Rhea" id="RHEA-COMP:10374"/>
        <dbReference type="ChEBI" id="CHEBI:15377"/>
        <dbReference type="ChEBI" id="CHEBI:15378"/>
        <dbReference type="ChEBI" id="CHEBI:28938"/>
        <dbReference type="ChEBI" id="CHEBI:74411"/>
        <dbReference type="ChEBI" id="CHEBI:82852"/>
        <dbReference type="EC" id="3.5.4.33"/>
    </reaction>
</comment>
<evidence type="ECO:0000313" key="11">
    <source>
        <dbReference type="Proteomes" id="UP000615446"/>
    </source>
</evidence>
<dbReference type="OrthoDB" id="1701769at2759"/>
<sequence length="193" mass="22347">METIHHKYMREALNLAQEAYDNCEIPVGCVFVLDDKIIGSGRNRTNETCNGTRHAEFEAIDQILSSGEYTSEVFQRCILYVTVEPCVMCSYALRQLRIKHVYYGCANERFGGAGSVFNIHQDPQLVLHPAYQCEGGYYRDDSIMLLRKFYIRENEKAPVPKRKHKRILHIENTLSMQVSLNGYKMNGNLFRIR</sequence>
<reference evidence="10" key="1">
    <citation type="submission" date="2019-10" db="EMBL/GenBank/DDBJ databases">
        <title>Conservation and host-specific expression of non-tandemly repeated heterogenous ribosome RNA gene in arbuscular mycorrhizal fungi.</title>
        <authorList>
            <person name="Maeda T."/>
            <person name="Kobayashi Y."/>
            <person name="Nakagawa T."/>
            <person name="Ezawa T."/>
            <person name="Yamaguchi K."/>
            <person name="Bino T."/>
            <person name="Nishimoto Y."/>
            <person name="Shigenobu S."/>
            <person name="Kawaguchi M."/>
        </authorList>
    </citation>
    <scope>NUCLEOTIDE SEQUENCE</scope>
    <source>
        <strain evidence="10">HR1</strain>
    </source>
</reference>
<dbReference type="InterPro" id="IPR016193">
    <property type="entry name" value="Cytidine_deaminase-like"/>
</dbReference>
<dbReference type="CDD" id="cd01285">
    <property type="entry name" value="nucleoside_deaminase"/>
    <property type="match status" value="1"/>
</dbReference>
<dbReference type="EMBL" id="BLAL01000236">
    <property type="protein sequence ID" value="GES94631.1"/>
    <property type="molecule type" value="Genomic_DNA"/>
</dbReference>
<dbReference type="GO" id="GO:0005634">
    <property type="term" value="C:nucleus"/>
    <property type="evidence" value="ECO:0007669"/>
    <property type="project" value="TreeGrafter"/>
</dbReference>
<dbReference type="Gene3D" id="3.40.140.10">
    <property type="entry name" value="Cytidine Deaminase, domain 2"/>
    <property type="match status" value="1"/>
</dbReference>
<comment type="cofactor">
    <cofactor evidence="1">
        <name>Zn(2+)</name>
        <dbReference type="ChEBI" id="CHEBI:29105"/>
    </cofactor>
</comment>
<dbReference type="GO" id="GO:0005737">
    <property type="term" value="C:cytoplasm"/>
    <property type="evidence" value="ECO:0007669"/>
    <property type="project" value="TreeGrafter"/>
</dbReference>
<dbReference type="Proteomes" id="UP000615446">
    <property type="component" value="Unassembled WGS sequence"/>
</dbReference>
<dbReference type="PROSITE" id="PS51747">
    <property type="entry name" value="CYT_DCMP_DEAMINASES_2"/>
    <property type="match status" value="1"/>
</dbReference>
<evidence type="ECO:0000256" key="6">
    <source>
        <dbReference type="ARBA" id="ARBA00022801"/>
    </source>
</evidence>
<dbReference type="FunFam" id="3.40.140.10:FF:000039">
    <property type="entry name" value="tRNA-specific adenosine deaminase"/>
    <property type="match status" value="1"/>
</dbReference>
<feature type="domain" description="CMP/dCMP-type deaminase" evidence="9">
    <location>
        <begin position="3"/>
        <end position="117"/>
    </location>
</feature>
<dbReference type="AlphaFoldDB" id="A0A8H3LYF2"/>
<evidence type="ECO:0000256" key="7">
    <source>
        <dbReference type="ARBA" id="ARBA00022833"/>
    </source>
</evidence>